<dbReference type="PANTHER" id="PTHR13031:SF0">
    <property type="entry name" value="RIBONUCLEASE P PROTEIN SUBUNIT P30"/>
    <property type="match status" value="1"/>
</dbReference>
<dbReference type="InterPro" id="IPR016195">
    <property type="entry name" value="Pol/histidinol_Pase-like"/>
</dbReference>
<dbReference type="AlphaFoldDB" id="A0A9D4EZB0"/>
<feature type="region of interest" description="Disordered" evidence="4">
    <location>
        <begin position="284"/>
        <end position="311"/>
    </location>
</feature>
<dbReference type="Gene3D" id="3.20.20.140">
    <property type="entry name" value="Metal-dependent hydrolases"/>
    <property type="match status" value="1"/>
</dbReference>
<dbReference type="GO" id="GO:0008033">
    <property type="term" value="P:tRNA processing"/>
    <property type="evidence" value="ECO:0007669"/>
    <property type="project" value="UniProtKB-KW"/>
</dbReference>
<dbReference type="InterPro" id="IPR002738">
    <property type="entry name" value="RNase_P_p30"/>
</dbReference>
<gene>
    <name evidence="5" type="ORF">DPMN_167700</name>
</gene>
<dbReference type="EMBL" id="JAIWYP010000008">
    <property type="protein sequence ID" value="KAH3789520.1"/>
    <property type="molecule type" value="Genomic_DNA"/>
</dbReference>
<dbReference type="PANTHER" id="PTHR13031">
    <property type="entry name" value="RIBONUCLEASE P SUBUNIT P30"/>
    <property type="match status" value="1"/>
</dbReference>
<name>A0A9D4EZB0_DREPO</name>
<comment type="similarity">
    <text evidence="2">Belongs to the eukaryotic/archaeal RNase P protein component 3 family.</text>
</comment>
<keyword evidence="3" id="KW-0819">tRNA processing</keyword>
<comment type="subcellular location">
    <subcellularLocation>
        <location evidence="1">Nucleus</location>
    </subcellularLocation>
</comment>
<proteinExistence type="inferred from homology"/>
<reference evidence="5" key="1">
    <citation type="journal article" date="2019" name="bioRxiv">
        <title>The Genome of the Zebra Mussel, Dreissena polymorpha: A Resource for Invasive Species Research.</title>
        <authorList>
            <person name="McCartney M.A."/>
            <person name="Auch B."/>
            <person name="Kono T."/>
            <person name="Mallez S."/>
            <person name="Zhang Y."/>
            <person name="Obille A."/>
            <person name="Becker A."/>
            <person name="Abrahante J.E."/>
            <person name="Garbe J."/>
            <person name="Badalamenti J.P."/>
            <person name="Herman A."/>
            <person name="Mangelson H."/>
            <person name="Liachko I."/>
            <person name="Sullivan S."/>
            <person name="Sone E.D."/>
            <person name="Koren S."/>
            <person name="Silverstein K.A.T."/>
            <person name="Beckman K.B."/>
            <person name="Gohl D.M."/>
        </authorList>
    </citation>
    <scope>NUCLEOTIDE SEQUENCE</scope>
    <source>
        <strain evidence="5">Duluth1</strain>
        <tissue evidence="5">Whole animal</tissue>
    </source>
</reference>
<accession>A0A9D4EZB0</accession>
<dbReference type="OrthoDB" id="17948at2759"/>
<reference evidence="5" key="2">
    <citation type="submission" date="2020-11" db="EMBL/GenBank/DDBJ databases">
        <authorList>
            <person name="McCartney M.A."/>
            <person name="Auch B."/>
            <person name="Kono T."/>
            <person name="Mallez S."/>
            <person name="Becker A."/>
            <person name="Gohl D.M."/>
            <person name="Silverstein K.A.T."/>
            <person name="Koren S."/>
            <person name="Bechman K.B."/>
            <person name="Herman A."/>
            <person name="Abrahante J.E."/>
            <person name="Garbe J."/>
        </authorList>
    </citation>
    <scope>NUCLEOTIDE SEQUENCE</scope>
    <source>
        <strain evidence="5">Duluth1</strain>
        <tissue evidence="5">Whole animal</tissue>
    </source>
</reference>
<dbReference type="Pfam" id="PF01876">
    <property type="entry name" value="RNase_P_p30"/>
    <property type="match status" value="1"/>
</dbReference>
<dbReference type="GO" id="GO:0005655">
    <property type="term" value="C:nucleolar ribonuclease P complex"/>
    <property type="evidence" value="ECO:0007669"/>
    <property type="project" value="TreeGrafter"/>
</dbReference>
<evidence type="ECO:0000256" key="1">
    <source>
        <dbReference type="ARBA" id="ARBA00004123"/>
    </source>
</evidence>
<evidence type="ECO:0000313" key="6">
    <source>
        <dbReference type="Proteomes" id="UP000828390"/>
    </source>
</evidence>
<organism evidence="5 6">
    <name type="scientific">Dreissena polymorpha</name>
    <name type="common">Zebra mussel</name>
    <name type="synonym">Mytilus polymorpha</name>
    <dbReference type="NCBI Taxonomy" id="45954"/>
    <lineage>
        <taxon>Eukaryota</taxon>
        <taxon>Metazoa</taxon>
        <taxon>Spiralia</taxon>
        <taxon>Lophotrochozoa</taxon>
        <taxon>Mollusca</taxon>
        <taxon>Bivalvia</taxon>
        <taxon>Autobranchia</taxon>
        <taxon>Heteroconchia</taxon>
        <taxon>Euheterodonta</taxon>
        <taxon>Imparidentia</taxon>
        <taxon>Neoheterodontei</taxon>
        <taxon>Myida</taxon>
        <taxon>Dreissenoidea</taxon>
        <taxon>Dreissenidae</taxon>
        <taxon>Dreissena</taxon>
    </lineage>
</organism>
<comment type="caution">
    <text evidence="5">The sequence shown here is derived from an EMBL/GenBank/DDBJ whole genome shotgun (WGS) entry which is preliminary data.</text>
</comment>
<dbReference type="SUPFAM" id="SSF89550">
    <property type="entry name" value="PHP domain-like"/>
    <property type="match status" value="1"/>
</dbReference>
<evidence type="ECO:0000256" key="4">
    <source>
        <dbReference type="SAM" id="MobiDB-lite"/>
    </source>
</evidence>
<dbReference type="Proteomes" id="UP000828390">
    <property type="component" value="Unassembled WGS sequence"/>
</dbReference>
<keyword evidence="6" id="KW-1185">Reference proteome</keyword>
<sequence length="311" mass="34579">MSAPMDFNILTCERSTLKEKIKMAHRLGYKAVAINIFIPELTQTSKKKKSQQQDIAPAKSLKLSDLELQELLGPTWKSFRQLTRISATLADVQHNFVMSTDIVQQYDLVAVQPTTDKTFYQACTALNVDIITLDVTEKLPFKLKRTTINAAVQRGIKFEFQYSPAIRDSTLRKYFIANAQQFVFCDIGKNIILTSGCEKAMELRGPYDVANLGSLLNLNAAQSKAAVTSNCEALLKHSESRRLNKSVSKVEKLEEIPGNETWLLDKLRVHSSLESVNGGSRDIAGIHGIDSSDEETSVDGPAAKKIKLVQT</sequence>
<evidence type="ECO:0000256" key="2">
    <source>
        <dbReference type="ARBA" id="ARBA00007331"/>
    </source>
</evidence>
<evidence type="ECO:0000313" key="5">
    <source>
        <dbReference type="EMBL" id="KAH3789520.1"/>
    </source>
</evidence>
<protein>
    <submittedName>
        <fullName evidence="5">Uncharacterized protein</fullName>
    </submittedName>
</protein>
<evidence type="ECO:0000256" key="3">
    <source>
        <dbReference type="ARBA" id="ARBA00022694"/>
    </source>
</evidence>
<dbReference type="GO" id="GO:0003723">
    <property type="term" value="F:RNA binding"/>
    <property type="evidence" value="ECO:0007669"/>
    <property type="project" value="TreeGrafter"/>
</dbReference>